<dbReference type="EMBL" id="CP115450">
    <property type="protein sequence ID" value="WBP86180.1"/>
    <property type="molecule type" value="Genomic_DNA"/>
</dbReference>
<keyword evidence="3 4" id="KW-0067">ATP-binding</keyword>
<evidence type="ECO:0000313" key="6">
    <source>
        <dbReference type="EMBL" id="WBP86180.1"/>
    </source>
</evidence>
<feature type="domain" description="ATP-grasp" evidence="5">
    <location>
        <begin position="128"/>
        <end position="318"/>
    </location>
</feature>
<evidence type="ECO:0000256" key="2">
    <source>
        <dbReference type="ARBA" id="ARBA00022741"/>
    </source>
</evidence>
<evidence type="ECO:0000256" key="4">
    <source>
        <dbReference type="PROSITE-ProRule" id="PRU00409"/>
    </source>
</evidence>
<dbReference type="PROSITE" id="PS50975">
    <property type="entry name" value="ATP_GRASP"/>
    <property type="match status" value="1"/>
</dbReference>
<gene>
    <name evidence="6" type="ORF">O1G21_10215</name>
</gene>
<dbReference type="Pfam" id="PF13535">
    <property type="entry name" value="ATP-grasp_4"/>
    <property type="match status" value="1"/>
</dbReference>
<proteinExistence type="predicted"/>
<organism evidence="6 7">
    <name type="scientific">Kitasatospora cathayae</name>
    <dbReference type="NCBI Taxonomy" id="3004092"/>
    <lineage>
        <taxon>Bacteria</taxon>
        <taxon>Bacillati</taxon>
        <taxon>Actinomycetota</taxon>
        <taxon>Actinomycetes</taxon>
        <taxon>Kitasatosporales</taxon>
        <taxon>Streptomycetaceae</taxon>
        <taxon>Kitasatospora</taxon>
    </lineage>
</organism>
<dbReference type="Proteomes" id="UP001212821">
    <property type="component" value="Chromosome"/>
</dbReference>
<dbReference type="Pfam" id="PF18603">
    <property type="entry name" value="LAL_C2"/>
    <property type="match status" value="1"/>
</dbReference>
<protein>
    <submittedName>
        <fullName evidence="6">ATP-grasp domain-containing protein</fullName>
    </submittedName>
</protein>
<evidence type="ECO:0000259" key="5">
    <source>
        <dbReference type="PROSITE" id="PS50975"/>
    </source>
</evidence>
<keyword evidence="7" id="KW-1185">Reference proteome</keyword>
<dbReference type="Gene3D" id="3.30.470.20">
    <property type="entry name" value="ATP-grasp fold, B domain"/>
    <property type="match status" value="1"/>
</dbReference>
<dbReference type="InterPro" id="IPR011761">
    <property type="entry name" value="ATP-grasp"/>
</dbReference>
<dbReference type="Gene3D" id="3.40.50.20">
    <property type="match status" value="1"/>
</dbReference>
<dbReference type="PANTHER" id="PTHR43585:SF2">
    <property type="entry name" value="ATP-GRASP ENZYME FSQD"/>
    <property type="match status" value="1"/>
</dbReference>
<reference evidence="7" key="1">
    <citation type="submission" date="2022-12" db="EMBL/GenBank/DDBJ databases">
        <authorList>
            <person name="Mo P."/>
        </authorList>
    </citation>
    <scope>NUCLEOTIDE SEQUENCE [LARGE SCALE GENOMIC DNA]</scope>
    <source>
        <strain evidence="7">HUAS 3-15</strain>
    </source>
</reference>
<keyword evidence="1" id="KW-0436">Ligase</keyword>
<accession>A0ABY7Q0N4</accession>
<dbReference type="InterPro" id="IPR052032">
    <property type="entry name" value="ATP-dep_AA_Ligase"/>
</dbReference>
<dbReference type="InterPro" id="IPR040570">
    <property type="entry name" value="LAL_C2"/>
</dbReference>
<dbReference type="RefSeq" id="WP_270142653.1">
    <property type="nucleotide sequence ID" value="NZ_CP115450.1"/>
</dbReference>
<sequence length="422" mass="44803">MAGEAHPPKLLLVGGARAMTVSVDMALHALDQAASRGIRIHTVNHADVIAATPEVNARTDETSVVDFTSPEATVDWALGKAAEGERFDAVYALQEMAQVTSAETAAALGLPGNPPAAIRQARTKDACRAALAAAGFVQPAVRLCADLADAQAFLRESTGPWIVKPRDAMGSIGVSQVSGIAELPAAMRLLPTTEPFLVEEFVDGPEFSVEGVFLGGKPTVLGITEKETVPPPYFVEVGHVLPAPLPEHDQREIVHQVTSALTTLGLRTGAFHVELWLSERGVVLGEVHGRVGGDWIHRMLGHAVPGLELYGLIFDDLLDRPQNHGPLEATRGAAVRYLSPPPGRLVAVEGWAEVAAHPAVLHAELHAEPGDSIRPLHRSSDRIGLVVVGADTAEQARRLARELCDSVRFTVVPEEEHDGPAA</sequence>
<evidence type="ECO:0000256" key="1">
    <source>
        <dbReference type="ARBA" id="ARBA00022598"/>
    </source>
</evidence>
<name>A0ABY7Q0N4_9ACTN</name>
<dbReference type="PANTHER" id="PTHR43585">
    <property type="entry name" value="FUMIPYRROLE BIOSYNTHESIS PROTEIN C"/>
    <property type="match status" value="1"/>
</dbReference>
<evidence type="ECO:0000313" key="7">
    <source>
        <dbReference type="Proteomes" id="UP001212821"/>
    </source>
</evidence>
<evidence type="ECO:0000256" key="3">
    <source>
        <dbReference type="ARBA" id="ARBA00022840"/>
    </source>
</evidence>
<dbReference type="SUPFAM" id="SSF56059">
    <property type="entry name" value="Glutathione synthetase ATP-binding domain-like"/>
    <property type="match status" value="1"/>
</dbReference>
<keyword evidence="2 4" id="KW-0547">Nucleotide-binding</keyword>